<dbReference type="Proteomes" id="UP000663292">
    <property type="component" value="Plasmid pHSR-Est01"/>
</dbReference>
<geneLocation type="plasmid" evidence="1 2">
    <name>pHSR-Est01</name>
</geneLocation>
<gene>
    <name evidence="1" type="ORF">HSEST_3089</name>
</gene>
<dbReference type="EMBL" id="CP064792">
    <property type="protein sequence ID" value="QSG16353.1"/>
    <property type="molecule type" value="Genomic_DNA"/>
</dbReference>
<sequence length="80" mass="9583">MNSTLVSDDDDIPTIELGPDDHFENNKPYQWRYEDKFGETYLTLLFENYPEETIREALGKEYKQKRHSITDLVKRETIKI</sequence>
<accession>A0A897P078</accession>
<evidence type="ECO:0000313" key="2">
    <source>
        <dbReference type="Proteomes" id="UP000663292"/>
    </source>
</evidence>
<keyword evidence="2" id="KW-1185">Reference proteome</keyword>
<protein>
    <submittedName>
        <fullName evidence="1">Uncharacterized protein</fullName>
    </submittedName>
</protein>
<organism evidence="1 2">
    <name type="scientific">Halapricum desulfuricans</name>
    <dbReference type="NCBI Taxonomy" id="2841257"/>
    <lineage>
        <taxon>Archaea</taxon>
        <taxon>Methanobacteriati</taxon>
        <taxon>Methanobacteriota</taxon>
        <taxon>Stenosarchaea group</taxon>
        <taxon>Halobacteria</taxon>
        <taxon>Halobacteriales</taxon>
        <taxon>Haloarculaceae</taxon>
        <taxon>Halapricum</taxon>
    </lineage>
</organism>
<keyword evidence="1" id="KW-0614">Plasmid</keyword>
<dbReference type="AlphaFoldDB" id="A0A897P078"/>
<evidence type="ECO:0000313" key="1">
    <source>
        <dbReference type="EMBL" id="QSG16353.1"/>
    </source>
</evidence>
<reference evidence="1 2" key="1">
    <citation type="submission" date="2020-11" db="EMBL/GenBank/DDBJ databases">
        <title>Carbohydrate-dependent, anaerobic sulfur respiration: A novel catabolism in halophilic archaea.</title>
        <authorList>
            <person name="Sorokin D.Y."/>
            <person name="Messina E."/>
            <person name="Smedile F."/>
            <person name="La Cono V."/>
            <person name="Hallsworth J.E."/>
            <person name="Yakimov M.M."/>
        </authorList>
    </citation>
    <scope>NUCLEOTIDE SEQUENCE [LARGE SCALE GENOMIC DNA]</scope>
    <source>
        <strain evidence="1 2">HSR-Est</strain>
        <plasmid evidence="1 2">pHSR-Est01</plasmid>
    </source>
</reference>
<proteinExistence type="predicted"/>
<name>A0A897P078_9EURY</name>